<name>A0A8H3X9B3_GIGMA</name>
<sequence length="209" mass="24132">MLLEGISTLLELQYIEQPMIIMNSEKLYSKVTLVQSVLISYSEKNYILTPEDLPSSSSLLVYFAPVVQNSYIHDNRGGQESFILARSLYNAFTNYNYIDSKVIISYINKNNCYNALKNNLSKWVYQLLLLKTWTNKDFIYHHYWKLSSQREIDTNLENLPKNPQATHVNDEDDSSISNAAPTEPSQINLQNTNLASKDKHSRPLHHAKK</sequence>
<reference evidence="2 3" key="1">
    <citation type="journal article" date="2019" name="Environ. Microbiol.">
        <title>At the nexus of three kingdoms: the genome of the mycorrhizal fungus Gigaspora margarita provides insights into plant, endobacterial and fungal interactions.</title>
        <authorList>
            <person name="Venice F."/>
            <person name="Ghignone S."/>
            <person name="Salvioli di Fossalunga A."/>
            <person name="Amselem J."/>
            <person name="Novero M."/>
            <person name="Xianan X."/>
            <person name="Sedzielewska Toro K."/>
            <person name="Morin E."/>
            <person name="Lipzen A."/>
            <person name="Grigoriev I.V."/>
            <person name="Henrissat B."/>
            <person name="Martin F.M."/>
            <person name="Bonfante P."/>
        </authorList>
    </citation>
    <scope>NUCLEOTIDE SEQUENCE [LARGE SCALE GENOMIC DNA]</scope>
    <source>
        <strain evidence="2 3">BEG34</strain>
    </source>
</reference>
<feature type="compositionally biased region" description="Polar residues" evidence="1">
    <location>
        <begin position="175"/>
        <end position="195"/>
    </location>
</feature>
<dbReference type="AlphaFoldDB" id="A0A8H3X9B3"/>
<feature type="region of interest" description="Disordered" evidence="1">
    <location>
        <begin position="158"/>
        <end position="209"/>
    </location>
</feature>
<evidence type="ECO:0000313" key="3">
    <source>
        <dbReference type="Proteomes" id="UP000439903"/>
    </source>
</evidence>
<evidence type="ECO:0000256" key="1">
    <source>
        <dbReference type="SAM" id="MobiDB-lite"/>
    </source>
</evidence>
<accession>A0A8H3X9B3</accession>
<dbReference type="EMBL" id="WTPW01001483">
    <property type="protein sequence ID" value="KAF0432880.1"/>
    <property type="molecule type" value="Genomic_DNA"/>
</dbReference>
<feature type="compositionally biased region" description="Polar residues" evidence="1">
    <location>
        <begin position="158"/>
        <end position="167"/>
    </location>
</feature>
<comment type="caution">
    <text evidence="2">The sequence shown here is derived from an EMBL/GenBank/DDBJ whole genome shotgun (WGS) entry which is preliminary data.</text>
</comment>
<organism evidence="2 3">
    <name type="scientific">Gigaspora margarita</name>
    <dbReference type="NCBI Taxonomy" id="4874"/>
    <lineage>
        <taxon>Eukaryota</taxon>
        <taxon>Fungi</taxon>
        <taxon>Fungi incertae sedis</taxon>
        <taxon>Mucoromycota</taxon>
        <taxon>Glomeromycotina</taxon>
        <taxon>Glomeromycetes</taxon>
        <taxon>Diversisporales</taxon>
        <taxon>Gigasporaceae</taxon>
        <taxon>Gigaspora</taxon>
    </lineage>
</organism>
<dbReference type="Proteomes" id="UP000439903">
    <property type="component" value="Unassembled WGS sequence"/>
</dbReference>
<evidence type="ECO:0000313" key="2">
    <source>
        <dbReference type="EMBL" id="KAF0432880.1"/>
    </source>
</evidence>
<protein>
    <submittedName>
        <fullName evidence="2">Uncharacterized protein</fullName>
    </submittedName>
</protein>
<proteinExistence type="predicted"/>
<gene>
    <name evidence="2" type="ORF">F8M41_005133</name>
</gene>
<feature type="compositionally biased region" description="Basic residues" evidence="1">
    <location>
        <begin position="199"/>
        <end position="209"/>
    </location>
</feature>
<keyword evidence="3" id="KW-1185">Reference proteome</keyword>